<dbReference type="SUPFAM" id="SSF51735">
    <property type="entry name" value="NAD(P)-binding Rossmann-fold domains"/>
    <property type="match status" value="1"/>
</dbReference>
<dbReference type="InterPro" id="IPR051019">
    <property type="entry name" value="VLCFA-Steroid_DH"/>
</dbReference>
<name>A0ABQ4BUI6_9ACTN</name>
<gene>
    <name evidence="3" type="ORF">Air01nite_02840</name>
</gene>
<proteinExistence type="inferred from homology"/>
<evidence type="ECO:0000256" key="2">
    <source>
        <dbReference type="ARBA" id="ARBA00023002"/>
    </source>
</evidence>
<dbReference type="Gene3D" id="3.40.50.720">
    <property type="entry name" value="NAD(P)-binding Rossmann-like Domain"/>
    <property type="match status" value="1"/>
</dbReference>
<keyword evidence="2" id="KW-0560">Oxidoreductase</keyword>
<dbReference type="PIRSF" id="PIRSF000126">
    <property type="entry name" value="11-beta-HSD1"/>
    <property type="match status" value="1"/>
</dbReference>
<dbReference type="EMBL" id="BONC01000001">
    <property type="protein sequence ID" value="GIF54189.1"/>
    <property type="molecule type" value="Genomic_DNA"/>
</dbReference>
<accession>A0ABQ4BUI6</accession>
<sequence length="267" mass="27451">MRADFADRYGPWALVAGASEGLGAAFAHALAARGLKLILAARRAEPLTALADALTTETVTVAADLSTMDGLRAVTDAAVGRDVGLVVANAAYSPIGSFVEMDPALTRRAVDLNCRMPLDLAHRFLPPMVARGRGGFVVMSSLAGMQGSPPITVYAATKAFGAILAEGLWAELRGTGVDVLTCVAGAVSTPNLAGAKTRPAPGTQTPDQVVRAALRGLGRGPRVVPGLGMRVSSALMSRLLPRRTAIAVIARASRDLTPPHTPTSPTG</sequence>
<dbReference type="PANTHER" id="PTHR43899">
    <property type="entry name" value="RH59310P"/>
    <property type="match status" value="1"/>
</dbReference>
<comment type="similarity">
    <text evidence="1">Belongs to the short-chain dehydrogenases/reductases (SDR) family.</text>
</comment>
<dbReference type="Proteomes" id="UP000624325">
    <property type="component" value="Unassembled WGS sequence"/>
</dbReference>
<comment type="caution">
    <text evidence="3">The sequence shown here is derived from an EMBL/GenBank/DDBJ whole genome shotgun (WGS) entry which is preliminary data.</text>
</comment>
<evidence type="ECO:0000256" key="1">
    <source>
        <dbReference type="ARBA" id="ARBA00006484"/>
    </source>
</evidence>
<evidence type="ECO:0000313" key="4">
    <source>
        <dbReference type="Proteomes" id="UP000624325"/>
    </source>
</evidence>
<reference evidence="3 4" key="1">
    <citation type="submission" date="2021-01" db="EMBL/GenBank/DDBJ databases">
        <title>Whole genome shotgun sequence of Asanoa iriomotensis NBRC 100142.</title>
        <authorList>
            <person name="Komaki H."/>
            <person name="Tamura T."/>
        </authorList>
    </citation>
    <scope>NUCLEOTIDE SEQUENCE [LARGE SCALE GENOMIC DNA]</scope>
    <source>
        <strain evidence="3 4">NBRC 100142</strain>
    </source>
</reference>
<keyword evidence="4" id="KW-1185">Reference proteome</keyword>
<organism evidence="3 4">
    <name type="scientific">Asanoa iriomotensis</name>
    <dbReference type="NCBI Taxonomy" id="234613"/>
    <lineage>
        <taxon>Bacteria</taxon>
        <taxon>Bacillati</taxon>
        <taxon>Actinomycetota</taxon>
        <taxon>Actinomycetes</taxon>
        <taxon>Micromonosporales</taxon>
        <taxon>Micromonosporaceae</taxon>
        <taxon>Asanoa</taxon>
    </lineage>
</organism>
<dbReference type="PRINTS" id="PR00081">
    <property type="entry name" value="GDHRDH"/>
</dbReference>
<dbReference type="PANTHER" id="PTHR43899:SF13">
    <property type="entry name" value="RH59310P"/>
    <property type="match status" value="1"/>
</dbReference>
<protein>
    <submittedName>
        <fullName evidence="3">Short-chain dehydrogenase</fullName>
    </submittedName>
</protein>
<dbReference type="RefSeq" id="WP_203699893.1">
    <property type="nucleotide sequence ID" value="NZ_BAAALU010000017.1"/>
</dbReference>
<dbReference type="InterPro" id="IPR002347">
    <property type="entry name" value="SDR_fam"/>
</dbReference>
<dbReference type="Pfam" id="PF00106">
    <property type="entry name" value="adh_short"/>
    <property type="match status" value="1"/>
</dbReference>
<dbReference type="InterPro" id="IPR036291">
    <property type="entry name" value="NAD(P)-bd_dom_sf"/>
</dbReference>
<evidence type="ECO:0000313" key="3">
    <source>
        <dbReference type="EMBL" id="GIF54189.1"/>
    </source>
</evidence>